<accession>U9TMC2</accession>
<sequence length="256" mass="29211">MPKIKRQCTSYSVEQKKNIVTYATQYGRNAFYPEAKKELYDWVLDQRKKGLAVTFVTIRISMNEILDRADMIALYGDLTTEFKATTGEKTVHICGTGNENNRFTVVLTCTADGTRLPPICIFKGKQMPCGEKAPSGVVVWFQKSGWMNVELMKHYIDYLNHIRSLNSQSRFPAMMVFDSFRGYLKESVKEKFKQSNIDLAVIPNGLTSKCQPLDVTINKPFKDNLCKEWHFWISNGGAGYTEVENLRRAKISDICG</sequence>
<dbReference type="InterPro" id="IPR050863">
    <property type="entry name" value="CenT-Element_Derived"/>
</dbReference>
<dbReference type="InterPro" id="IPR004875">
    <property type="entry name" value="DDE_SF_endonuclease_dom"/>
</dbReference>
<proteinExistence type="predicted"/>
<dbReference type="HOGENOM" id="CLU_1086425_0_0_1"/>
<reference evidence="2" key="1">
    <citation type="submission" date="2013-07" db="EMBL/GenBank/DDBJ databases">
        <title>The genome of an arbuscular mycorrhizal fungus provides insights into the evolution of the oldest plant symbiosis.</title>
        <authorList>
            <consortium name="DOE Joint Genome Institute"/>
            <person name="Tisserant E."/>
            <person name="Malbreil M."/>
            <person name="Kuo A."/>
            <person name="Kohler A."/>
            <person name="Symeonidi A."/>
            <person name="Balestrini R."/>
            <person name="Charron P."/>
            <person name="Duensing N."/>
            <person name="Frei-dit-Frey N."/>
            <person name="Gianinazzi-Pearson V."/>
            <person name="Gilbert B."/>
            <person name="Handa Y."/>
            <person name="Hijri M."/>
            <person name="Kaul R."/>
            <person name="Kawaguchi M."/>
            <person name="Krajinski F."/>
            <person name="Lammers P."/>
            <person name="Lapierre D."/>
            <person name="Masclaux F.G."/>
            <person name="Murat C."/>
            <person name="Morin E."/>
            <person name="Ndikumana S."/>
            <person name="Pagni M."/>
            <person name="Petitpierre D."/>
            <person name="Requena N."/>
            <person name="Rosikiewicz P."/>
            <person name="Riley R."/>
            <person name="Saito K."/>
            <person name="San Clemente H."/>
            <person name="Shapiro H."/>
            <person name="van Tuinen D."/>
            <person name="Becard G."/>
            <person name="Bonfante P."/>
            <person name="Paszkowski U."/>
            <person name="Shachar-Hill Y."/>
            <person name="Young J.P."/>
            <person name="Sanders I.R."/>
            <person name="Henrissat B."/>
            <person name="Rensing S.A."/>
            <person name="Grigoriev I.V."/>
            <person name="Corradi N."/>
            <person name="Roux C."/>
            <person name="Martin F."/>
        </authorList>
    </citation>
    <scope>NUCLEOTIDE SEQUENCE</scope>
    <source>
        <strain evidence="2">DAOM 197198</strain>
    </source>
</reference>
<name>U9TMC2_RHIID</name>
<feature type="domain" description="DDE-1" evidence="1">
    <location>
        <begin position="101"/>
        <end position="236"/>
    </location>
</feature>
<dbReference type="VEuPathDB" id="FungiDB:RhiirFUN_004503"/>
<dbReference type="EMBL" id="KI290322">
    <property type="protein sequence ID" value="ESA07453.1"/>
    <property type="molecule type" value="Genomic_DNA"/>
</dbReference>
<organism evidence="2">
    <name type="scientific">Rhizophagus irregularis (strain DAOM 181602 / DAOM 197198 / MUCL 43194)</name>
    <name type="common">Arbuscular mycorrhizal fungus</name>
    <name type="synonym">Glomus intraradices</name>
    <dbReference type="NCBI Taxonomy" id="747089"/>
    <lineage>
        <taxon>Eukaryota</taxon>
        <taxon>Fungi</taxon>
        <taxon>Fungi incertae sedis</taxon>
        <taxon>Mucoromycota</taxon>
        <taxon>Glomeromycotina</taxon>
        <taxon>Glomeromycetes</taxon>
        <taxon>Glomerales</taxon>
        <taxon>Glomeraceae</taxon>
        <taxon>Rhizophagus</taxon>
    </lineage>
</organism>
<evidence type="ECO:0000259" key="1">
    <source>
        <dbReference type="Pfam" id="PF03184"/>
    </source>
</evidence>
<protein>
    <recommendedName>
        <fullName evidence="1">DDE-1 domain-containing protein</fullName>
    </recommendedName>
</protein>
<dbReference type="AlphaFoldDB" id="U9TMC2"/>
<dbReference type="PANTHER" id="PTHR19303">
    <property type="entry name" value="TRANSPOSON"/>
    <property type="match status" value="1"/>
</dbReference>
<dbReference type="eggNOG" id="KOG3105">
    <property type="taxonomic scope" value="Eukaryota"/>
</dbReference>
<dbReference type="GO" id="GO:0003677">
    <property type="term" value="F:DNA binding"/>
    <property type="evidence" value="ECO:0007669"/>
    <property type="project" value="TreeGrafter"/>
</dbReference>
<dbReference type="GO" id="GO:0005634">
    <property type="term" value="C:nucleus"/>
    <property type="evidence" value="ECO:0007669"/>
    <property type="project" value="TreeGrafter"/>
</dbReference>
<gene>
    <name evidence="2" type="ORF">GLOINDRAFT_32869</name>
</gene>
<evidence type="ECO:0000313" key="2">
    <source>
        <dbReference type="EMBL" id="ESA07453.1"/>
    </source>
</evidence>
<dbReference type="Pfam" id="PF03184">
    <property type="entry name" value="DDE_1"/>
    <property type="match status" value="1"/>
</dbReference>